<dbReference type="SMART" id="SM00910">
    <property type="entry name" value="HIRAN"/>
    <property type="match status" value="1"/>
</dbReference>
<organism evidence="4 5">
    <name type="scientific">Ellagibacter isourolithinifaciens</name>
    <dbReference type="NCBI Taxonomy" id="2137581"/>
    <lineage>
        <taxon>Bacteria</taxon>
        <taxon>Bacillati</taxon>
        <taxon>Actinomycetota</taxon>
        <taxon>Coriobacteriia</taxon>
        <taxon>Eggerthellales</taxon>
        <taxon>Eggerthellaceae</taxon>
        <taxon>Ellagibacter</taxon>
    </lineage>
</organism>
<keyword evidence="2" id="KW-0378">Hydrolase</keyword>
<keyword evidence="1" id="KW-0479">Metal-binding</keyword>
<evidence type="ECO:0000256" key="2">
    <source>
        <dbReference type="ARBA" id="ARBA00022801"/>
    </source>
</evidence>
<evidence type="ECO:0000256" key="1">
    <source>
        <dbReference type="ARBA" id="ARBA00022723"/>
    </source>
</evidence>
<dbReference type="Pfam" id="PF08797">
    <property type="entry name" value="HIRAN"/>
    <property type="match status" value="1"/>
</dbReference>
<dbReference type="OrthoDB" id="9812156at2"/>
<evidence type="ECO:0000259" key="3">
    <source>
        <dbReference type="SMART" id="SM00910"/>
    </source>
</evidence>
<keyword evidence="4" id="KW-0645">Protease</keyword>
<dbReference type="EMBL" id="WAJR01000002">
    <property type="protein sequence ID" value="KAB1642537.1"/>
    <property type="molecule type" value="Genomic_DNA"/>
</dbReference>
<dbReference type="InterPro" id="IPR014905">
    <property type="entry name" value="HIRAN"/>
</dbReference>
<dbReference type="GO" id="GO:0006508">
    <property type="term" value="P:proteolysis"/>
    <property type="evidence" value="ECO:0007669"/>
    <property type="project" value="UniProtKB-KW"/>
</dbReference>
<comment type="caution">
    <text evidence="4">The sequence shown here is derived from an EMBL/GenBank/DDBJ whole genome shotgun (WGS) entry which is preliminary data.</text>
</comment>
<dbReference type="GO" id="GO:0016818">
    <property type="term" value="F:hydrolase activity, acting on acid anhydrides, in phosphorus-containing anhydrides"/>
    <property type="evidence" value="ECO:0007669"/>
    <property type="project" value="InterPro"/>
</dbReference>
<keyword evidence="5" id="KW-1185">Reference proteome</keyword>
<dbReference type="Proteomes" id="UP000468668">
    <property type="component" value="Unassembled WGS sequence"/>
</dbReference>
<evidence type="ECO:0000313" key="4">
    <source>
        <dbReference type="EMBL" id="KAB1642537.1"/>
    </source>
</evidence>
<dbReference type="RefSeq" id="WP_158048806.1">
    <property type="nucleotide sequence ID" value="NZ_DBEYTY010000030.1"/>
</dbReference>
<protein>
    <submittedName>
        <fullName evidence="4">Serine protease</fullName>
    </submittedName>
</protein>
<name>A0A6N6NTX7_9ACTN</name>
<dbReference type="GO" id="GO:0003676">
    <property type="term" value="F:nucleic acid binding"/>
    <property type="evidence" value="ECO:0007669"/>
    <property type="project" value="InterPro"/>
</dbReference>
<proteinExistence type="predicted"/>
<reference evidence="4 5" key="1">
    <citation type="submission" date="2019-09" db="EMBL/GenBank/DDBJ databases">
        <title>Whole genome shotgun sequencing (WGS) of Ellagibacter isourolithinifaciens DSM 104140(T) and Adlercreutzia muris DSM 29508(T).</title>
        <authorList>
            <person name="Stoll D.A."/>
            <person name="Danylec N."/>
            <person name="Huch M."/>
        </authorList>
    </citation>
    <scope>NUCLEOTIDE SEQUENCE [LARGE SCALE GENOMIC DNA]</scope>
    <source>
        <strain evidence="4 5">DSM 104140</strain>
    </source>
</reference>
<dbReference type="GO" id="GO:0008270">
    <property type="term" value="F:zinc ion binding"/>
    <property type="evidence" value="ECO:0007669"/>
    <property type="project" value="InterPro"/>
</dbReference>
<dbReference type="AlphaFoldDB" id="A0A6N6NTX7"/>
<dbReference type="GO" id="GO:0008233">
    <property type="term" value="F:peptidase activity"/>
    <property type="evidence" value="ECO:0007669"/>
    <property type="project" value="UniProtKB-KW"/>
</dbReference>
<gene>
    <name evidence="4" type="ORF">F8C90_01940</name>
</gene>
<evidence type="ECO:0000313" key="5">
    <source>
        <dbReference type="Proteomes" id="UP000468668"/>
    </source>
</evidence>
<feature type="domain" description="HIRAN" evidence="3">
    <location>
        <begin position="6"/>
        <end position="106"/>
    </location>
</feature>
<dbReference type="Gene3D" id="3.30.70.2330">
    <property type="match status" value="1"/>
</dbReference>
<sequence length="111" mass="12545">MSSSSRYVADFNVAGMRYWDGAKVISKLKPGKRLRLVAEPHNPADPNAVAIYRKDVKLGYIPRDQNDLAAQLLRFGHDGVLECRILKVDKKAETWNQVRVGLYMTDKVKGD</sequence>
<accession>A0A6N6NTX7</accession>